<protein>
    <recommendedName>
        <fullName evidence="2">PiggyBac transposable element-derived protein domain-containing protein</fullName>
    </recommendedName>
</protein>
<sequence length="213" mass="24447">MKNVHSRPVGTSMFCYDGPLTLASYKPKPSKMVYVLSSCDEEGMVHPTTRKPNMIHFYNETKGGVDTFDQMCSNMSCSRNTNRWPIAMFYGMMNMAFINTYIIFCDNVISKNEKPLGRRDFMKILSNSLITPWMETRKQVPTLLTNLKDKISNLLPKKRSESSNQDEDTPEPKKRKYCAFCPSKIRRMTKTMCDSCKNPICGEHKCSACPKCL</sequence>
<reference evidence="3 4" key="1">
    <citation type="journal article" date="2019" name="Commun. Biol.">
        <title>The bagworm genome reveals a unique fibroin gene that provides high tensile strength.</title>
        <authorList>
            <person name="Kono N."/>
            <person name="Nakamura H."/>
            <person name="Ohtoshi R."/>
            <person name="Tomita M."/>
            <person name="Numata K."/>
            <person name="Arakawa K."/>
        </authorList>
    </citation>
    <scope>NUCLEOTIDE SEQUENCE [LARGE SCALE GENOMIC DNA]</scope>
</reference>
<feature type="domain" description="PiggyBac transposable element-derived protein" evidence="2">
    <location>
        <begin position="6"/>
        <end position="101"/>
    </location>
</feature>
<evidence type="ECO:0000313" key="3">
    <source>
        <dbReference type="EMBL" id="GBP22716.1"/>
    </source>
</evidence>
<dbReference type="Pfam" id="PF13843">
    <property type="entry name" value="DDE_Tnp_1_7"/>
    <property type="match status" value="1"/>
</dbReference>
<keyword evidence="4" id="KW-1185">Reference proteome</keyword>
<evidence type="ECO:0000256" key="1">
    <source>
        <dbReference type="SAM" id="MobiDB-lite"/>
    </source>
</evidence>
<dbReference type="OrthoDB" id="6770266at2759"/>
<dbReference type="InterPro" id="IPR029526">
    <property type="entry name" value="PGBD"/>
</dbReference>
<dbReference type="EMBL" id="BGZK01000142">
    <property type="protein sequence ID" value="GBP22716.1"/>
    <property type="molecule type" value="Genomic_DNA"/>
</dbReference>
<dbReference type="PANTHER" id="PTHR46599:SF6">
    <property type="entry name" value="DUAL SPECIFICITY PHOSPHATASE 26"/>
    <property type="match status" value="1"/>
</dbReference>
<comment type="caution">
    <text evidence="3">The sequence shown here is derived from an EMBL/GenBank/DDBJ whole genome shotgun (WGS) entry which is preliminary data.</text>
</comment>
<organism evidence="3 4">
    <name type="scientific">Eumeta variegata</name>
    <name type="common">Bagworm moth</name>
    <name type="synonym">Eumeta japonica</name>
    <dbReference type="NCBI Taxonomy" id="151549"/>
    <lineage>
        <taxon>Eukaryota</taxon>
        <taxon>Metazoa</taxon>
        <taxon>Ecdysozoa</taxon>
        <taxon>Arthropoda</taxon>
        <taxon>Hexapoda</taxon>
        <taxon>Insecta</taxon>
        <taxon>Pterygota</taxon>
        <taxon>Neoptera</taxon>
        <taxon>Endopterygota</taxon>
        <taxon>Lepidoptera</taxon>
        <taxon>Glossata</taxon>
        <taxon>Ditrysia</taxon>
        <taxon>Tineoidea</taxon>
        <taxon>Psychidae</taxon>
        <taxon>Oiketicinae</taxon>
        <taxon>Eumeta</taxon>
    </lineage>
</organism>
<accession>A0A4C1UA04</accession>
<dbReference type="STRING" id="151549.A0A4C1UA04"/>
<name>A0A4C1UA04_EUMVA</name>
<dbReference type="PANTHER" id="PTHR46599">
    <property type="entry name" value="PIGGYBAC TRANSPOSABLE ELEMENT-DERIVED PROTEIN 4"/>
    <property type="match status" value="1"/>
</dbReference>
<evidence type="ECO:0000313" key="4">
    <source>
        <dbReference type="Proteomes" id="UP000299102"/>
    </source>
</evidence>
<gene>
    <name evidence="3" type="ORF">EVAR_13998_1</name>
</gene>
<dbReference type="Proteomes" id="UP000299102">
    <property type="component" value="Unassembled WGS sequence"/>
</dbReference>
<proteinExistence type="predicted"/>
<evidence type="ECO:0000259" key="2">
    <source>
        <dbReference type="Pfam" id="PF13843"/>
    </source>
</evidence>
<dbReference type="AlphaFoldDB" id="A0A4C1UA04"/>
<feature type="region of interest" description="Disordered" evidence="1">
    <location>
        <begin position="155"/>
        <end position="174"/>
    </location>
</feature>